<dbReference type="Gene3D" id="3.60.15.10">
    <property type="entry name" value="Ribonuclease Z/Hydroxyacylglutathione hydrolase-like"/>
    <property type="match status" value="1"/>
</dbReference>
<organism evidence="1 2">
    <name type="scientific">Candidatus Coproplasma stercoripullorum</name>
    <dbReference type="NCBI Taxonomy" id="2840751"/>
    <lineage>
        <taxon>Bacteria</taxon>
        <taxon>Bacillati</taxon>
        <taxon>Bacillota</taxon>
        <taxon>Clostridia</taxon>
        <taxon>Eubacteriales</taxon>
        <taxon>Candidatus Coproplasma</taxon>
    </lineage>
</organism>
<gene>
    <name evidence="1" type="ORF">IAB90_02400</name>
</gene>
<dbReference type="SUPFAM" id="SSF56281">
    <property type="entry name" value="Metallo-hydrolase/oxidoreductase"/>
    <property type="match status" value="1"/>
</dbReference>
<dbReference type="PANTHER" id="PTHR42967">
    <property type="entry name" value="METAL DEPENDENT HYDROLASE"/>
    <property type="match status" value="1"/>
</dbReference>
<dbReference type="Pfam" id="PF13483">
    <property type="entry name" value="Lactamase_B_3"/>
    <property type="match status" value="1"/>
</dbReference>
<dbReference type="AlphaFoldDB" id="A0A9D1DC52"/>
<reference evidence="1" key="1">
    <citation type="submission" date="2020-10" db="EMBL/GenBank/DDBJ databases">
        <authorList>
            <person name="Gilroy R."/>
        </authorList>
    </citation>
    <scope>NUCLEOTIDE SEQUENCE</scope>
    <source>
        <strain evidence="1">ChiW25-3613</strain>
    </source>
</reference>
<dbReference type="EMBL" id="DVHB01000045">
    <property type="protein sequence ID" value="HIR39210.1"/>
    <property type="molecule type" value="Genomic_DNA"/>
</dbReference>
<name>A0A9D1DC52_9FIRM</name>
<sequence length="217" mass="24160">MKIRYLGHSSFQLIESTGTTVVTDPYAESLGIEMPIVSADAVTVSHHHYDHDAVKKIGGSPIVIDKEGSYELSGVEINSIKSFHDPEGGRLRGENIIFKFSMDGIEVCHLGDIGEECSTELIESLLPVDVLLIPVGGTYTIDAEQAKEYVDRIMPDIVIPMHYREKGKRLDVDKVDDFCDLFEEEEVENEGESEIEISREDLGGDSTKIIVMERVED</sequence>
<accession>A0A9D1DC52</accession>
<protein>
    <submittedName>
        <fullName evidence="1">MBL fold metallo-hydrolase</fullName>
    </submittedName>
</protein>
<dbReference type="PANTHER" id="PTHR42967:SF1">
    <property type="entry name" value="MBL FOLD METALLO-HYDROLASE"/>
    <property type="match status" value="1"/>
</dbReference>
<comment type="caution">
    <text evidence="1">The sequence shown here is derived from an EMBL/GenBank/DDBJ whole genome shotgun (WGS) entry which is preliminary data.</text>
</comment>
<reference evidence="1" key="2">
    <citation type="journal article" date="2021" name="PeerJ">
        <title>Extensive microbial diversity within the chicken gut microbiome revealed by metagenomics and culture.</title>
        <authorList>
            <person name="Gilroy R."/>
            <person name="Ravi A."/>
            <person name="Getino M."/>
            <person name="Pursley I."/>
            <person name="Horton D.L."/>
            <person name="Alikhan N.F."/>
            <person name="Baker D."/>
            <person name="Gharbi K."/>
            <person name="Hall N."/>
            <person name="Watson M."/>
            <person name="Adriaenssens E.M."/>
            <person name="Foster-Nyarko E."/>
            <person name="Jarju S."/>
            <person name="Secka A."/>
            <person name="Antonio M."/>
            <person name="Oren A."/>
            <person name="Chaudhuri R.R."/>
            <person name="La Ragione R."/>
            <person name="Hildebrand F."/>
            <person name="Pallen M.J."/>
        </authorList>
    </citation>
    <scope>NUCLEOTIDE SEQUENCE</scope>
    <source>
        <strain evidence="1">ChiW25-3613</strain>
    </source>
</reference>
<evidence type="ECO:0000313" key="2">
    <source>
        <dbReference type="Proteomes" id="UP000824179"/>
    </source>
</evidence>
<proteinExistence type="predicted"/>
<dbReference type="Proteomes" id="UP000824179">
    <property type="component" value="Unassembled WGS sequence"/>
</dbReference>
<dbReference type="InterPro" id="IPR036866">
    <property type="entry name" value="RibonucZ/Hydroxyglut_hydro"/>
</dbReference>
<evidence type="ECO:0000313" key="1">
    <source>
        <dbReference type="EMBL" id="HIR39210.1"/>
    </source>
</evidence>